<dbReference type="Proteomes" id="UP000827976">
    <property type="component" value="Chromosome 7"/>
</dbReference>
<accession>A0ACB7VR05</accession>
<keyword evidence="2" id="KW-1185">Reference proteome</keyword>
<gene>
    <name evidence="1" type="ORF">IHE45_07G042400</name>
</gene>
<dbReference type="EC" id="2.7.11.1" evidence="1"/>
<sequence length="498" mass="56318">MDMIGRSAAYDSARRYATWETPVNVSNHKIYSLGQCTPDLSGDQCYLCLQGVFKVIPVFVYKQGLRVIGVRCNFMFELYPFYGDSILSLSAPSPRPKYRITQEGNKNHAGVVIVYVVLLFIASMVLLSIVYVIFWRQTNKKLVFLPEIEDETLLTSAESKLFDLNTLREATNNFSDANMLGEGGFGPVYKGALKDGQEIAVKRLSRTSDQGLLELRNEVVFVAKLQHRNLIRLLGCCLEEKEKLLVYEYLPDTSLDKILFDPYRSQVLEWCLRYKIIEGISRGLLYLHEDSRLRIIHRDLKASYNILLDKDMNPKISNFGLAKHFGANETHKKTTRIAGTYGYMAPEYAIRGVFSTKSDVFSYGVLALEIVTGSKNSDFQKSNPPTNLISHVWQQWNEGNALELADQTLGDRFIKEQVLRCIHIGLLCVQQDPTNRPSMASIVNMLSNHSIPLPTSTAPAFFISPDLVLDFVTEEDADGYNTQMISENEVTITEIGPR</sequence>
<protein>
    <submittedName>
        <fullName evidence="1">Non-specific serine/threonine protein kinase protein</fullName>
        <ecNumber evidence="1">2.7.11.1</ecNumber>
    </submittedName>
</protein>
<keyword evidence="1" id="KW-0418">Kinase</keyword>
<evidence type="ECO:0000313" key="2">
    <source>
        <dbReference type="Proteomes" id="UP000827976"/>
    </source>
</evidence>
<name>A0ACB7VR05_DIOAL</name>
<comment type="caution">
    <text evidence="1">The sequence shown here is derived from an EMBL/GenBank/DDBJ whole genome shotgun (WGS) entry which is preliminary data.</text>
</comment>
<dbReference type="EMBL" id="CM037017">
    <property type="protein sequence ID" value="KAH7676820.1"/>
    <property type="molecule type" value="Genomic_DNA"/>
</dbReference>
<evidence type="ECO:0000313" key="1">
    <source>
        <dbReference type="EMBL" id="KAH7676820.1"/>
    </source>
</evidence>
<keyword evidence="1" id="KW-0723">Serine/threonine-protein kinase</keyword>
<keyword evidence="1" id="KW-0808">Transferase</keyword>
<reference evidence="2" key="1">
    <citation type="journal article" date="2022" name="Nat. Commun.">
        <title>Chromosome evolution and the genetic basis of agronomically important traits in greater yam.</title>
        <authorList>
            <person name="Bredeson J.V."/>
            <person name="Lyons J.B."/>
            <person name="Oniyinde I.O."/>
            <person name="Okereke N.R."/>
            <person name="Kolade O."/>
            <person name="Nnabue I."/>
            <person name="Nwadili C.O."/>
            <person name="Hribova E."/>
            <person name="Parker M."/>
            <person name="Nwogha J."/>
            <person name="Shu S."/>
            <person name="Carlson J."/>
            <person name="Kariba R."/>
            <person name="Muthemba S."/>
            <person name="Knop K."/>
            <person name="Barton G.J."/>
            <person name="Sherwood A.V."/>
            <person name="Lopez-Montes A."/>
            <person name="Asiedu R."/>
            <person name="Jamnadass R."/>
            <person name="Muchugi A."/>
            <person name="Goodstein D."/>
            <person name="Egesi C.N."/>
            <person name="Featherston J."/>
            <person name="Asfaw A."/>
            <person name="Simpson G.G."/>
            <person name="Dolezel J."/>
            <person name="Hendre P.S."/>
            <person name="Van Deynze A."/>
            <person name="Kumar P.L."/>
            <person name="Obidiegwu J.E."/>
            <person name="Bhattacharjee R."/>
            <person name="Rokhsar D.S."/>
        </authorList>
    </citation>
    <scope>NUCLEOTIDE SEQUENCE [LARGE SCALE GENOMIC DNA]</scope>
    <source>
        <strain evidence="2">cv. TDa95/00328</strain>
    </source>
</reference>
<organism evidence="1 2">
    <name type="scientific">Dioscorea alata</name>
    <name type="common">Purple yam</name>
    <dbReference type="NCBI Taxonomy" id="55571"/>
    <lineage>
        <taxon>Eukaryota</taxon>
        <taxon>Viridiplantae</taxon>
        <taxon>Streptophyta</taxon>
        <taxon>Embryophyta</taxon>
        <taxon>Tracheophyta</taxon>
        <taxon>Spermatophyta</taxon>
        <taxon>Magnoliopsida</taxon>
        <taxon>Liliopsida</taxon>
        <taxon>Dioscoreales</taxon>
        <taxon>Dioscoreaceae</taxon>
        <taxon>Dioscorea</taxon>
    </lineage>
</organism>
<proteinExistence type="predicted"/>